<gene>
    <name evidence="1" type="ORF">B7H17_24300</name>
    <name evidence="2" type="ORF">ID616_32675</name>
</gene>
<proteinExistence type="predicted"/>
<keyword evidence="2" id="KW-0614">Plasmid</keyword>
<protein>
    <submittedName>
        <fullName evidence="1">Uncharacterized protein</fullName>
    </submittedName>
</protein>
<sequence length="201" mass="22574">MEQFILQDSRGLIGSRISWWREGGSYTTNIDQAQIFTCEEAVAQHASRETDIPWPLEFVRARRELAVDFQYINIHWVPQAGTDLCYVAARFDFDGNDMYWVSPAGQTTDLTHASVYTLNEACARFGSEAAARTRHIWPKAYIDAQARYIASADAMEVSQALEATGIKLVQPARSRKKSPRCDGCGQFMAAYLAPGFCSECR</sequence>
<dbReference type="AlphaFoldDB" id="A0A1X0ZMG4"/>
<accession>A0A1X0ZMG4</accession>
<organism evidence="1 3">
    <name type="scientific">Pseudomonas putida</name>
    <name type="common">Arthrobacter siderocapsulatus</name>
    <dbReference type="NCBI Taxonomy" id="303"/>
    <lineage>
        <taxon>Bacteria</taxon>
        <taxon>Pseudomonadati</taxon>
        <taxon>Pseudomonadota</taxon>
        <taxon>Gammaproteobacteria</taxon>
        <taxon>Pseudomonadales</taxon>
        <taxon>Pseudomonadaceae</taxon>
        <taxon>Pseudomonas</taxon>
    </lineage>
</organism>
<evidence type="ECO:0000313" key="4">
    <source>
        <dbReference type="Proteomes" id="UP000516786"/>
    </source>
</evidence>
<evidence type="ECO:0000313" key="2">
    <source>
        <dbReference type="EMBL" id="QOD01346.1"/>
    </source>
</evidence>
<reference evidence="1 3" key="1">
    <citation type="submission" date="2017-04" db="EMBL/GenBank/DDBJ databases">
        <title>Presence of VIM-2 positive Pseudomonas species in chickens and their surrounding environment.</title>
        <authorList>
            <person name="Zhang R."/>
        </authorList>
    </citation>
    <scope>NUCLEOTIDE SEQUENCE [LARGE SCALE GENOMIC DNA]</scope>
    <source>
        <strain evidence="1 3">DZ-C18</strain>
    </source>
</reference>
<name>A0A1X0ZMG4_PSEPU</name>
<dbReference type="EMBL" id="CP061724">
    <property type="protein sequence ID" value="QOD01346.1"/>
    <property type="molecule type" value="Genomic_DNA"/>
</dbReference>
<dbReference type="Proteomes" id="UP000193675">
    <property type="component" value="Unassembled WGS sequence"/>
</dbReference>
<evidence type="ECO:0000313" key="3">
    <source>
        <dbReference type="Proteomes" id="UP000193675"/>
    </source>
</evidence>
<dbReference type="RefSeq" id="WP_084859105.1">
    <property type="nucleotide sequence ID" value="NZ_CP061724.1"/>
</dbReference>
<dbReference type="EMBL" id="NBWC01000049">
    <property type="protein sequence ID" value="ORL58659.1"/>
    <property type="molecule type" value="Genomic_DNA"/>
</dbReference>
<geneLocation type="plasmid" evidence="2 4">
    <name>pZXPA-20-602k</name>
</geneLocation>
<evidence type="ECO:0000313" key="1">
    <source>
        <dbReference type="EMBL" id="ORL58659.1"/>
    </source>
</evidence>
<reference evidence="2 4" key="2">
    <citation type="submission" date="2020-09" db="EMBL/GenBank/DDBJ databases">
        <title>Co-existence of a novel multidrug-resistance efflux pump with carbapenem resistance gene blaVIM-2 in one megaplasmid in Pseudomonas putida.</title>
        <authorList>
            <person name="Peng K."/>
            <person name="Li R."/>
        </authorList>
    </citation>
    <scope>NUCLEOTIDE SEQUENCE [LARGE SCALE GENOMIC DNA]</scope>
    <source>
        <strain evidence="2 4">ZXPA-20</strain>
        <plasmid evidence="2 4">pZXPA-20-602k</plasmid>
    </source>
</reference>
<dbReference type="OrthoDB" id="9020461at2"/>
<dbReference type="Proteomes" id="UP000516786">
    <property type="component" value="Plasmid pZXPA-20-602k"/>
</dbReference>